<keyword evidence="2" id="KW-1185">Reference proteome</keyword>
<dbReference type="InterPro" id="IPR002900">
    <property type="entry name" value="DUF38/FTH_CAE_spp"/>
</dbReference>
<evidence type="ECO:0000313" key="2">
    <source>
        <dbReference type="Proteomes" id="UP000095282"/>
    </source>
</evidence>
<reference evidence="3" key="1">
    <citation type="submission" date="2016-11" db="UniProtKB">
        <authorList>
            <consortium name="WormBaseParasite"/>
        </authorList>
    </citation>
    <scope>IDENTIFICATION</scope>
</reference>
<dbReference type="WBParaSite" id="Csp11.Scaffold630.g20661.t1">
    <property type="protein sequence ID" value="Csp11.Scaffold630.g20661.t1"/>
    <property type="gene ID" value="Csp11.Scaffold630.g20661"/>
</dbReference>
<sequence length="530" mass="62275">MPTSSTLDKHLLKGYLFCLYHQGVSRADAYSNLLEFTKTEVFTHEEFRELFHDFSIGNYNLNTYSNLVLAENGVFQDSAVLEFLTYRYSSTFFSELYNEVLKITGKPLFTKDEIKDWSEKIFKKNHFRMELRREFNKIALMGFLICLKVQNKSAKEAHSNLLEVTRQEVVDLEKVEALFKDTTHYFVQEDFTEELWKAVHQYHIMEKIVFFADLDVRKSLHQTGGWIRDLIDTHPYEIDCINIDFSNDHIQIKSDPKIPQQKFQNFFGCGCVVHSGNQVYLEKIQHDFHYKCHLKRILRKISSLENITIGSLKLRANLTRVRASELDIFPTETLRITNFYLKVDIFHAILNFMGSFSPDHLKKLVVWVTGNLRFVPRGMEEIAQWTASEVLITNQRFDDFGNGEALEHFKFAIFQLHYVVTIDQILAIKDNLLKHPDLREFKITAQMLPDHYDEINIRLGTYNQRGTQTPRWAQFPYPNEAKTLELTVLENLVWFRGPEYIPGECEAAEQELVGVEELNETVFEDYDYSR</sequence>
<dbReference type="eggNOG" id="ENOG502TJFG">
    <property type="taxonomic scope" value="Eukaryota"/>
</dbReference>
<dbReference type="Proteomes" id="UP000095282">
    <property type="component" value="Unplaced"/>
</dbReference>
<dbReference type="Pfam" id="PF01827">
    <property type="entry name" value="FTH"/>
    <property type="match status" value="1"/>
</dbReference>
<evidence type="ECO:0000259" key="1">
    <source>
        <dbReference type="Pfam" id="PF01827"/>
    </source>
</evidence>
<dbReference type="AlphaFoldDB" id="A0A1I7UYN7"/>
<organism evidence="2 3">
    <name type="scientific">Caenorhabditis tropicalis</name>
    <dbReference type="NCBI Taxonomy" id="1561998"/>
    <lineage>
        <taxon>Eukaryota</taxon>
        <taxon>Metazoa</taxon>
        <taxon>Ecdysozoa</taxon>
        <taxon>Nematoda</taxon>
        <taxon>Chromadorea</taxon>
        <taxon>Rhabditida</taxon>
        <taxon>Rhabditina</taxon>
        <taxon>Rhabditomorpha</taxon>
        <taxon>Rhabditoidea</taxon>
        <taxon>Rhabditidae</taxon>
        <taxon>Peloderinae</taxon>
        <taxon>Caenorhabditis</taxon>
    </lineage>
</organism>
<proteinExistence type="predicted"/>
<protein>
    <submittedName>
        <fullName evidence="3">FTH domain-containing protein</fullName>
    </submittedName>
</protein>
<evidence type="ECO:0000313" key="3">
    <source>
        <dbReference type="WBParaSite" id="Csp11.Scaffold630.g20661.t1"/>
    </source>
</evidence>
<feature type="domain" description="DUF38" evidence="1">
    <location>
        <begin position="334"/>
        <end position="446"/>
    </location>
</feature>
<accession>A0A1I7UYN7</accession>
<name>A0A1I7UYN7_9PELO</name>